<gene>
    <name evidence="7 9" type="primary">pyrE</name>
    <name evidence="9" type="ORF">CLOSTMETH_03160</name>
</gene>
<comment type="caution">
    <text evidence="9">The sequence shown here is derived from an EMBL/GenBank/DDBJ whole genome shotgun (WGS) entry which is preliminary data.</text>
</comment>
<dbReference type="GO" id="GO:0019856">
    <property type="term" value="P:pyrimidine nucleobase biosynthetic process"/>
    <property type="evidence" value="ECO:0007669"/>
    <property type="project" value="InterPro"/>
</dbReference>
<feature type="binding site" evidence="7">
    <location>
        <position position="162"/>
    </location>
    <ligand>
        <name>orotate</name>
        <dbReference type="ChEBI" id="CHEBI:30839"/>
    </ligand>
</feature>
<protein>
    <recommendedName>
        <fullName evidence="2 7">Orotate phosphoribosyltransferase</fullName>
        <shortName evidence="7">OPRT</shortName>
        <shortName evidence="7">OPRTase</shortName>
        <ecNumber evidence="2 7">2.4.2.10</ecNumber>
    </recommendedName>
</protein>
<evidence type="ECO:0000256" key="5">
    <source>
        <dbReference type="ARBA" id="ARBA00022842"/>
    </source>
</evidence>
<dbReference type="EC" id="2.4.2.10" evidence="2 7"/>
<evidence type="ECO:0000256" key="4">
    <source>
        <dbReference type="ARBA" id="ARBA00022679"/>
    </source>
</evidence>
<comment type="caution">
    <text evidence="7">Lacks conserved residue(s) required for the propagation of feature annotation.</text>
</comment>
<dbReference type="Pfam" id="PF00156">
    <property type="entry name" value="Pribosyltran"/>
    <property type="match status" value="1"/>
</dbReference>
<evidence type="ECO:0000256" key="3">
    <source>
        <dbReference type="ARBA" id="ARBA00022676"/>
    </source>
</evidence>
<name>C0EH15_9FIRM</name>
<evidence type="ECO:0000256" key="7">
    <source>
        <dbReference type="HAMAP-Rule" id="MF_01208"/>
    </source>
</evidence>
<dbReference type="InterPro" id="IPR023031">
    <property type="entry name" value="OPRT"/>
</dbReference>
<dbReference type="Proteomes" id="UP000003340">
    <property type="component" value="Unassembled WGS sequence"/>
</dbReference>
<accession>C0EH15</accession>
<comment type="function">
    <text evidence="7">Catalyzes the transfer of a ribosyl phosphate group from 5-phosphoribose 1-diphosphate to orotate, leading to the formation of orotidine monophosphate (OMP).</text>
</comment>
<comment type="similarity">
    <text evidence="7">Belongs to the purine/pyrimidine phosphoribosyltransferase family. PyrE subfamily.</text>
</comment>
<dbReference type="GO" id="GO:0044205">
    <property type="term" value="P:'de novo' UMP biosynthetic process"/>
    <property type="evidence" value="ECO:0007669"/>
    <property type="project" value="UniProtKB-UniRule"/>
</dbReference>
<dbReference type="InterPro" id="IPR000836">
    <property type="entry name" value="PRTase_dom"/>
</dbReference>
<dbReference type="eggNOG" id="COG0461">
    <property type="taxonomic scope" value="Bacteria"/>
</dbReference>
<keyword evidence="6 7" id="KW-0665">Pyrimidine biosynthesis</keyword>
<dbReference type="CDD" id="cd06223">
    <property type="entry name" value="PRTases_typeI"/>
    <property type="match status" value="1"/>
</dbReference>
<reference evidence="9 10" key="2">
    <citation type="submission" date="2009-02" db="EMBL/GenBank/DDBJ databases">
        <title>Draft genome sequence of Clostridium methylpentosum (DSM 5476).</title>
        <authorList>
            <person name="Sudarsanam P."/>
            <person name="Ley R."/>
            <person name="Guruge J."/>
            <person name="Turnbaugh P.J."/>
            <person name="Mahowald M."/>
            <person name="Liep D."/>
            <person name="Gordon J."/>
        </authorList>
    </citation>
    <scope>NUCLEOTIDE SEQUENCE [LARGE SCALE GENOMIC DNA]</scope>
    <source>
        <strain evidence="9 10">DSM 5476</strain>
    </source>
</reference>
<comment type="pathway">
    <text evidence="1 7">Pyrimidine metabolism; UMP biosynthesis via de novo pathway; UMP from orotate: step 1/2.</text>
</comment>
<dbReference type="AlphaFoldDB" id="C0EH15"/>
<dbReference type="GO" id="GO:0000287">
    <property type="term" value="F:magnesium ion binding"/>
    <property type="evidence" value="ECO:0007669"/>
    <property type="project" value="UniProtKB-UniRule"/>
</dbReference>
<keyword evidence="4 7" id="KW-0808">Transferase</keyword>
<sequence>MMYNGTIKLNEGESSMLTDERIVEILKEAGVLLEGHFLLTSGKHSNKYLQCAKVFRNTKYSEELCKDLAAKFADDNVEVVIGPAMGAVQMAYEVSRHLGVENFFTEREEGKMVLRRGFEVKPGMRCLLVEDVITTGGSVKEVQELVEAAGGVVVGIGSIVNRSGGKADFGVPFKSEYIANVEAWEADECPLCKEGKIELVKPGSRKIKK</sequence>
<comment type="subunit">
    <text evidence="7">Homodimer.</text>
</comment>
<organism evidence="9 10">
    <name type="scientific">[Clostridium] methylpentosum DSM 5476</name>
    <dbReference type="NCBI Taxonomy" id="537013"/>
    <lineage>
        <taxon>Bacteria</taxon>
        <taxon>Bacillati</taxon>
        <taxon>Bacillota</taxon>
        <taxon>Clostridia</taxon>
        <taxon>Eubacteriales</taxon>
        <taxon>Oscillospiraceae</taxon>
        <taxon>Oscillospiraceae incertae sedis</taxon>
    </lineage>
</organism>
<dbReference type="GO" id="GO:0004588">
    <property type="term" value="F:orotate phosphoribosyltransferase activity"/>
    <property type="evidence" value="ECO:0007669"/>
    <property type="project" value="UniProtKB-UniRule"/>
</dbReference>
<keyword evidence="3 7" id="KW-0328">Glycosyltransferase</keyword>
<feature type="binding site" evidence="7">
    <location>
        <position position="107"/>
    </location>
    <ligand>
        <name>5-phospho-alpha-D-ribose 1-diphosphate</name>
        <dbReference type="ChEBI" id="CHEBI:58017"/>
        <note>ligand shared between dimeric partners</note>
    </ligand>
</feature>
<evidence type="ECO:0000256" key="2">
    <source>
        <dbReference type="ARBA" id="ARBA00011971"/>
    </source>
</evidence>
<evidence type="ECO:0000259" key="8">
    <source>
        <dbReference type="Pfam" id="PF00156"/>
    </source>
</evidence>
<dbReference type="InterPro" id="IPR029057">
    <property type="entry name" value="PRTase-like"/>
</dbReference>
<evidence type="ECO:0000256" key="6">
    <source>
        <dbReference type="ARBA" id="ARBA00022975"/>
    </source>
</evidence>
<evidence type="ECO:0000313" key="10">
    <source>
        <dbReference type="Proteomes" id="UP000003340"/>
    </source>
</evidence>
<dbReference type="STRING" id="537013.CLOSTMETH_03160"/>
<feature type="binding site" evidence="7">
    <location>
        <position position="134"/>
    </location>
    <ligand>
        <name>orotate</name>
        <dbReference type="ChEBI" id="CHEBI:30839"/>
    </ligand>
</feature>
<feature type="domain" description="Phosphoribosyltransferase" evidence="8">
    <location>
        <begin position="61"/>
        <end position="165"/>
    </location>
</feature>
<dbReference type="InterPro" id="IPR006273">
    <property type="entry name" value="Orotate_PRibTrfase_bac"/>
</dbReference>
<keyword evidence="5 7" id="KW-0460">Magnesium</keyword>
<dbReference type="Gene3D" id="3.40.50.2020">
    <property type="match status" value="1"/>
</dbReference>
<keyword evidence="10" id="KW-1185">Reference proteome</keyword>
<evidence type="ECO:0000313" key="9">
    <source>
        <dbReference type="EMBL" id="EEG29268.1"/>
    </source>
</evidence>
<evidence type="ECO:0000256" key="1">
    <source>
        <dbReference type="ARBA" id="ARBA00004889"/>
    </source>
</evidence>
<comment type="catalytic activity">
    <reaction evidence="7">
        <text>orotidine 5'-phosphate + diphosphate = orotate + 5-phospho-alpha-D-ribose 1-diphosphate</text>
        <dbReference type="Rhea" id="RHEA:10380"/>
        <dbReference type="ChEBI" id="CHEBI:30839"/>
        <dbReference type="ChEBI" id="CHEBI:33019"/>
        <dbReference type="ChEBI" id="CHEBI:57538"/>
        <dbReference type="ChEBI" id="CHEBI:58017"/>
        <dbReference type="EC" id="2.4.2.10"/>
    </reaction>
</comment>
<dbReference type="HAMAP" id="MF_01208">
    <property type="entry name" value="PyrE"/>
    <property type="match status" value="1"/>
</dbReference>
<comment type="cofactor">
    <cofactor evidence="7">
        <name>Mg(2+)</name>
        <dbReference type="ChEBI" id="CHEBI:18420"/>
    </cofactor>
</comment>
<dbReference type="PANTHER" id="PTHR19278:SF9">
    <property type="entry name" value="URIDINE 5'-MONOPHOSPHATE SYNTHASE"/>
    <property type="match status" value="1"/>
</dbReference>
<proteinExistence type="inferred from homology"/>
<dbReference type="PANTHER" id="PTHR19278">
    <property type="entry name" value="OROTATE PHOSPHORIBOSYLTRANSFERASE"/>
    <property type="match status" value="1"/>
</dbReference>
<dbReference type="SUPFAM" id="SSF53271">
    <property type="entry name" value="PRTase-like"/>
    <property type="match status" value="1"/>
</dbReference>
<dbReference type="EMBL" id="ACEC01000113">
    <property type="protein sequence ID" value="EEG29268.1"/>
    <property type="molecule type" value="Genomic_DNA"/>
</dbReference>
<feature type="binding site" description="in other chain" evidence="7">
    <location>
        <begin position="130"/>
        <end position="138"/>
    </location>
    <ligand>
        <name>5-phospho-alpha-D-ribose 1-diphosphate</name>
        <dbReference type="ChEBI" id="CHEBI:58017"/>
        <note>ligand shared between dimeric partners</note>
    </ligand>
</feature>
<reference evidence="9 10" key="1">
    <citation type="submission" date="2009-01" db="EMBL/GenBank/DDBJ databases">
        <authorList>
            <person name="Fulton L."/>
            <person name="Clifton S."/>
            <person name="Fulton B."/>
            <person name="Xu J."/>
            <person name="Minx P."/>
            <person name="Pepin K.H."/>
            <person name="Johnson M."/>
            <person name="Bhonagiri V."/>
            <person name="Nash W.E."/>
            <person name="Mardis E.R."/>
            <person name="Wilson R.K."/>
        </authorList>
    </citation>
    <scope>NUCLEOTIDE SEQUENCE [LARGE SCALE GENOMIC DNA]</scope>
    <source>
        <strain evidence="9 10">DSM 5476</strain>
    </source>
</reference>
<dbReference type="UniPathway" id="UPA00070">
    <property type="reaction ID" value="UER00119"/>
</dbReference>
<dbReference type="NCBIfam" id="TIGR01367">
    <property type="entry name" value="pyrE_Therm"/>
    <property type="match status" value="1"/>
</dbReference>
<dbReference type="HOGENOM" id="CLU_074878_3_0_9"/>